<proteinExistence type="predicted"/>
<dbReference type="InterPro" id="IPR045379">
    <property type="entry name" value="Crinkler_N"/>
</dbReference>
<keyword evidence="3" id="KW-0964">Secreted</keyword>
<evidence type="ECO:0000256" key="3">
    <source>
        <dbReference type="ARBA" id="ARBA00022525"/>
    </source>
</evidence>
<evidence type="ECO:0000313" key="6">
    <source>
        <dbReference type="Proteomes" id="UP000297245"/>
    </source>
</evidence>
<dbReference type="Proteomes" id="UP000297245">
    <property type="component" value="Unassembled WGS sequence"/>
</dbReference>
<evidence type="ECO:0000256" key="2">
    <source>
        <dbReference type="ARBA" id="ARBA00004613"/>
    </source>
</evidence>
<keyword evidence="6" id="KW-1185">Reference proteome</keyword>
<dbReference type="OrthoDB" id="2427869at2759"/>
<evidence type="ECO:0000313" key="5">
    <source>
        <dbReference type="EMBL" id="THV01874.1"/>
    </source>
</evidence>
<protein>
    <recommendedName>
        <fullName evidence="4">Crinkler effector protein N-terminal domain-containing protein</fullName>
    </recommendedName>
</protein>
<accession>A0A4S8MI64</accession>
<sequence>MDLTLFCYVVGSGEQACAVDILSSRTVAHLKEKIWEKMTITSKANQLLLFKASFPSGDDVAKQAKRAIEGFEPLDPTEKLSTIFSGEPPEKTVHIVAKLPDDISLSLETQLFKAYSIIDVDVDSFSSKPLCDEASVENYAKLYKDSDTGEEVNLIKEQVRKLEARRVVPALFCDPQLLHSAKERMSSETWNENYVDASSLGSEEKLYEMSKTELTTLLHMELELDNILNMQISKTLSSAIRETHFCSLFNLPVARARWNMPSPWEYQQ</sequence>
<dbReference type="Pfam" id="PF20147">
    <property type="entry name" value="Crinkler"/>
    <property type="match status" value="1"/>
</dbReference>
<dbReference type="AlphaFoldDB" id="A0A4S8MI64"/>
<dbReference type="GO" id="GO:0043657">
    <property type="term" value="C:host cell"/>
    <property type="evidence" value="ECO:0007669"/>
    <property type="project" value="UniProtKB-SubCell"/>
</dbReference>
<dbReference type="EMBL" id="ML179083">
    <property type="protein sequence ID" value="THV01874.1"/>
    <property type="molecule type" value="Genomic_DNA"/>
</dbReference>
<organism evidence="5 6">
    <name type="scientific">Dendrothele bispora (strain CBS 962.96)</name>
    <dbReference type="NCBI Taxonomy" id="1314807"/>
    <lineage>
        <taxon>Eukaryota</taxon>
        <taxon>Fungi</taxon>
        <taxon>Dikarya</taxon>
        <taxon>Basidiomycota</taxon>
        <taxon>Agaricomycotina</taxon>
        <taxon>Agaricomycetes</taxon>
        <taxon>Agaricomycetidae</taxon>
        <taxon>Agaricales</taxon>
        <taxon>Agaricales incertae sedis</taxon>
        <taxon>Dendrothele</taxon>
    </lineage>
</organism>
<reference evidence="5 6" key="1">
    <citation type="journal article" date="2019" name="Nat. Ecol. Evol.">
        <title>Megaphylogeny resolves global patterns of mushroom evolution.</title>
        <authorList>
            <person name="Varga T."/>
            <person name="Krizsan K."/>
            <person name="Foldi C."/>
            <person name="Dima B."/>
            <person name="Sanchez-Garcia M."/>
            <person name="Sanchez-Ramirez S."/>
            <person name="Szollosi G.J."/>
            <person name="Szarkandi J.G."/>
            <person name="Papp V."/>
            <person name="Albert L."/>
            <person name="Andreopoulos W."/>
            <person name="Angelini C."/>
            <person name="Antonin V."/>
            <person name="Barry K.W."/>
            <person name="Bougher N.L."/>
            <person name="Buchanan P."/>
            <person name="Buyck B."/>
            <person name="Bense V."/>
            <person name="Catcheside P."/>
            <person name="Chovatia M."/>
            <person name="Cooper J."/>
            <person name="Damon W."/>
            <person name="Desjardin D."/>
            <person name="Finy P."/>
            <person name="Geml J."/>
            <person name="Haridas S."/>
            <person name="Hughes K."/>
            <person name="Justo A."/>
            <person name="Karasinski D."/>
            <person name="Kautmanova I."/>
            <person name="Kiss B."/>
            <person name="Kocsube S."/>
            <person name="Kotiranta H."/>
            <person name="LaButti K.M."/>
            <person name="Lechner B.E."/>
            <person name="Liimatainen K."/>
            <person name="Lipzen A."/>
            <person name="Lukacs Z."/>
            <person name="Mihaltcheva S."/>
            <person name="Morgado L.N."/>
            <person name="Niskanen T."/>
            <person name="Noordeloos M.E."/>
            <person name="Ohm R.A."/>
            <person name="Ortiz-Santana B."/>
            <person name="Ovrebo C."/>
            <person name="Racz N."/>
            <person name="Riley R."/>
            <person name="Savchenko A."/>
            <person name="Shiryaev A."/>
            <person name="Soop K."/>
            <person name="Spirin V."/>
            <person name="Szebenyi C."/>
            <person name="Tomsovsky M."/>
            <person name="Tulloss R.E."/>
            <person name="Uehling J."/>
            <person name="Grigoriev I.V."/>
            <person name="Vagvolgyi C."/>
            <person name="Papp T."/>
            <person name="Martin F.M."/>
            <person name="Miettinen O."/>
            <person name="Hibbett D.S."/>
            <person name="Nagy L.G."/>
        </authorList>
    </citation>
    <scope>NUCLEOTIDE SEQUENCE [LARGE SCALE GENOMIC DNA]</scope>
    <source>
        <strain evidence="5 6">CBS 962.96</strain>
    </source>
</reference>
<feature type="domain" description="Crinkler effector protein N-terminal" evidence="4">
    <location>
        <begin position="3"/>
        <end position="97"/>
    </location>
</feature>
<comment type="subcellular location">
    <subcellularLocation>
        <location evidence="1">Host cell</location>
    </subcellularLocation>
    <subcellularLocation>
        <location evidence="2">Secreted</location>
    </subcellularLocation>
</comment>
<name>A0A4S8MI64_DENBC</name>
<dbReference type="GO" id="GO:0005576">
    <property type="term" value="C:extracellular region"/>
    <property type="evidence" value="ECO:0007669"/>
    <property type="project" value="UniProtKB-SubCell"/>
</dbReference>
<gene>
    <name evidence="5" type="ORF">K435DRAFT_375651</name>
</gene>
<evidence type="ECO:0000259" key="4">
    <source>
        <dbReference type="Pfam" id="PF20147"/>
    </source>
</evidence>
<evidence type="ECO:0000256" key="1">
    <source>
        <dbReference type="ARBA" id="ARBA00004340"/>
    </source>
</evidence>